<gene>
    <name evidence="1" type="ORF">S06H3_27982</name>
</gene>
<dbReference type="AlphaFoldDB" id="X1M0Z1"/>
<accession>X1M0Z1</accession>
<protein>
    <submittedName>
        <fullName evidence="1">Uncharacterized protein</fullName>
    </submittedName>
</protein>
<comment type="caution">
    <text evidence="1">The sequence shown here is derived from an EMBL/GenBank/DDBJ whole genome shotgun (WGS) entry which is preliminary data.</text>
</comment>
<organism evidence="1">
    <name type="scientific">marine sediment metagenome</name>
    <dbReference type="NCBI Taxonomy" id="412755"/>
    <lineage>
        <taxon>unclassified sequences</taxon>
        <taxon>metagenomes</taxon>
        <taxon>ecological metagenomes</taxon>
    </lineage>
</organism>
<reference evidence="1" key="1">
    <citation type="journal article" date="2014" name="Front. Microbiol.">
        <title>High frequency of phylogenetically diverse reductive dehalogenase-homologous genes in deep subseafloor sedimentary metagenomes.</title>
        <authorList>
            <person name="Kawai M."/>
            <person name="Futagami T."/>
            <person name="Toyoda A."/>
            <person name="Takaki Y."/>
            <person name="Nishi S."/>
            <person name="Hori S."/>
            <person name="Arai W."/>
            <person name="Tsubouchi T."/>
            <person name="Morono Y."/>
            <person name="Uchiyama I."/>
            <person name="Ito T."/>
            <person name="Fujiyama A."/>
            <person name="Inagaki F."/>
            <person name="Takami H."/>
        </authorList>
    </citation>
    <scope>NUCLEOTIDE SEQUENCE</scope>
    <source>
        <strain evidence="1">Expedition CK06-06</strain>
    </source>
</reference>
<name>X1M0Z1_9ZZZZ</name>
<evidence type="ECO:0000313" key="1">
    <source>
        <dbReference type="EMBL" id="GAI25247.1"/>
    </source>
</evidence>
<dbReference type="EMBL" id="BARV01016290">
    <property type="protein sequence ID" value="GAI25247.1"/>
    <property type="molecule type" value="Genomic_DNA"/>
</dbReference>
<sequence>MRILRPTYGAAGIFFPIGRPEKGGTCQYASGKCLQKCCALEKDYDEVINIPEIDKKGIYSFFIKRSSLTVCLEIIKEMDELQAEILSWFASGDCLDEDIDRIYEIMVGLNGEGIVQNGFTRNWRLYKRIIDGGVIDHIVLTIESLLPKDNPLGDYPRGLWAIPNYKMGSVKLYHGKLGKKAYATCGPNEVETKFKGKEVKIAT</sequence>
<feature type="non-terminal residue" evidence="1">
    <location>
        <position position="203"/>
    </location>
</feature>
<proteinExistence type="predicted"/>